<proteinExistence type="predicted"/>
<comment type="caution">
    <text evidence="1">The sequence shown here is derived from an EMBL/GenBank/DDBJ whole genome shotgun (WGS) entry which is preliminary data.</text>
</comment>
<dbReference type="EMBL" id="CM042015">
    <property type="protein sequence ID" value="KAI3707946.1"/>
    <property type="molecule type" value="Genomic_DNA"/>
</dbReference>
<sequence length="96" mass="11081">MEHTISNNDENVAIGYMDKPWKGKSQLLPFDPYLRSQATFWVDHTDKACGGLTTPPGQRCRTISYFNQLTDSVQLILYFFNLPTSTYSDLFNFKAY</sequence>
<reference evidence="1 2" key="2">
    <citation type="journal article" date="2022" name="Mol. Ecol. Resour.">
        <title>The genomes of chicory, endive, great burdock and yacon provide insights into Asteraceae paleo-polyploidization history and plant inulin production.</title>
        <authorList>
            <person name="Fan W."/>
            <person name="Wang S."/>
            <person name="Wang H."/>
            <person name="Wang A."/>
            <person name="Jiang F."/>
            <person name="Liu H."/>
            <person name="Zhao H."/>
            <person name="Xu D."/>
            <person name="Zhang Y."/>
        </authorList>
    </citation>
    <scope>NUCLEOTIDE SEQUENCE [LARGE SCALE GENOMIC DNA]</scope>
    <source>
        <strain evidence="2">cv. Punajuju</strain>
        <tissue evidence="1">Leaves</tissue>
    </source>
</reference>
<name>A0ACB9AD70_CICIN</name>
<reference evidence="2" key="1">
    <citation type="journal article" date="2022" name="Mol. Ecol. Resour.">
        <title>The genomes of chicory, endive, great burdock and yacon provide insights into Asteraceae palaeo-polyploidization history and plant inulin production.</title>
        <authorList>
            <person name="Fan W."/>
            <person name="Wang S."/>
            <person name="Wang H."/>
            <person name="Wang A."/>
            <person name="Jiang F."/>
            <person name="Liu H."/>
            <person name="Zhao H."/>
            <person name="Xu D."/>
            <person name="Zhang Y."/>
        </authorList>
    </citation>
    <scope>NUCLEOTIDE SEQUENCE [LARGE SCALE GENOMIC DNA]</scope>
    <source>
        <strain evidence="2">cv. Punajuju</strain>
    </source>
</reference>
<evidence type="ECO:0000313" key="2">
    <source>
        <dbReference type="Proteomes" id="UP001055811"/>
    </source>
</evidence>
<evidence type="ECO:0000313" key="1">
    <source>
        <dbReference type="EMBL" id="KAI3707946.1"/>
    </source>
</evidence>
<keyword evidence="2" id="KW-1185">Reference proteome</keyword>
<accession>A0ACB9AD70</accession>
<organism evidence="1 2">
    <name type="scientific">Cichorium intybus</name>
    <name type="common">Chicory</name>
    <dbReference type="NCBI Taxonomy" id="13427"/>
    <lineage>
        <taxon>Eukaryota</taxon>
        <taxon>Viridiplantae</taxon>
        <taxon>Streptophyta</taxon>
        <taxon>Embryophyta</taxon>
        <taxon>Tracheophyta</taxon>
        <taxon>Spermatophyta</taxon>
        <taxon>Magnoliopsida</taxon>
        <taxon>eudicotyledons</taxon>
        <taxon>Gunneridae</taxon>
        <taxon>Pentapetalae</taxon>
        <taxon>asterids</taxon>
        <taxon>campanulids</taxon>
        <taxon>Asterales</taxon>
        <taxon>Asteraceae</taxon>
        <taxon>Cichorioideae</taxon>
        <taxon>Cichorieae</taxon>
        <taxon>Cichoriinae</taxon>
        <taxon>Cichorium</taxon>
    </lineage>
</organism>
<dbReference type="Proteomes" id="UP001055811">
    <property type="component" value="Linkage Group LG07"/>
</dbReference>
<gene>
    <name evidence="1" type="ORF">L2E82_36890</name>
</gene>
<protein>
    <submittedName>
        <fullName evidence="1">Uncharacterized protein</fullName>
    </submittedName>
</protein>